<proteinExistence type="predicted"/>
<evidence type="ECO:0000313" key="2">
    <source>
        <dbReference type="Proteomes" id="UP000029091"/>
    </source>
</evidence>
<comment type="caution">
    <text evidence="1">The sequence shown here is derived from an EMBL/GenBank/DDBJ whole genome shotgun (WGS) entry which is preliminary data.</text>
</comment>
<gene>
    <name evidence="1" type="ORF">BSTER_0862</name>
</gene>
<dbReference type="EMBL" id="JGZQ01000003">
    <property type="protein sequence ID" value="KFI98280.1"/>
    <property type="molecule type" value="Genomic_DNA"/>
</dbReference>
<organism evidence="1 2">
    <name type="scientific">Bifidobacterium adolescentis JCM 15918</name>
    <dbReference type="NCBI Taxonomy" id="1437612"/>
    <lineage>
        <taxon>Bacteria</taxon>
        <taxon>Bacillati</taxon>
        <taxon>Actinomycetota</taxon>
        <taxon>Actinomycetes</taxon>
        <taxon>Bifidobacteriales</taxon>
        <taxon>Bifidobacteriaceae</taxon>
        <taxon>Bifidobacterium</taxon>
    </lineage>
</organism>
<accession>A0A087DRY0</accession>
<dbReference type="AlphaFoldDB" id="A0A087DRY0"/>
<name>A0A087DRY0_BIFAD</name>
<dbReference type="Proteomes" id="UP000029091">
    <property type="component" value="Unassembled WGS sequence"/>
</dbReference>
<sequence length="34" mass="4031">MTNLLYALTDHDHTENELTPWLAECVWGHWEYAA</sequence>
<evidence type="ECO:0000313" key="1">
    <source>
        <dbReference type="EMBL" id="KFI98280.1"/>
    </source>
</evidence>
<protein>
    <submittedName>
        <fullName evidence="1">Uncharacterized protein</fullName>
    </submittedName>
</protein>
<reference evidence="1 2" key="1">
    <citation type="submission" date="2014-03" db="EMBL/GenBank/DDBJ databases">
        <title>Genomics of Bifidobacteria.</title>
        <authorList>
            <person name="Ventura M."/>
            <person name="Milani C."/>
            <person name="Lugli G.A."/>
        </authorList>
    </citation>
    <scope>NUCLEOTIDE SEQUENCE [LARGE SCALE GENOMIC DNA]</scope>
    <source>
        <strain evidence="2">JCM 15918</strain>
    </source>
</reference>